<dbReference type="InterPro" id="IPR027417">
    <property type="entry name" value="P-loop_NTPase"/>
</dbReference>
<dbReference type="PANTHER" id="PTHR43820:SF2">
    <property type="entry name" value="ABC TRANSPORTER ATP-BINDING PROTEIN"/>
    <property type="match status" value="1"/>
</dbReference>
<dbReference type="PANTHER" id="PTHR43820">
    <property type="entry name" value="HIGH-AFFINITY BRANCHED-CHAIN AMINO ACID TRANSPORT ATP-BINDING PROTEIN LIVF"/>
    <property type="match status" value="1"/>
</dbReference>
<dbReference type="InterPro" id="IPR003593">
    <property type="entry name" value="AAA+_ATPase"/>
</dbReference>
<comment type="similarity">
    <text evidence="1">Belongs to the ABC transporter superfamily.</text>
</comment>
<dbReference type="PROSITE" id="PS50893">
    <property type="entry name" value="ABC_TRANSPORTER_2"/>
    <property type="match status" value="1"/>
</dbReference>
<accession>A0ABV6C0I4</accession>
<sequence>MIEVHDVHTYRGINYVLQGVDLAIPDHRCTVLLGRNGMGKTTLVQSIMGLLRPRRGSITLDGSDITGQPPYRIAQRGVALVPQGRHIFPSLSVEENLTLAARGPRRETGSPWTLERVYELFPNLAQRRRNRGNQLSGGEQQMLAIARALLTNPSLLLMDEPSEGLAPVIVERVGQIIKDLREAGLAIFLVEQNYRLAVQSADWVYVLASGRVVWEGAPGALDADQATREAHLGV</sequence>
<dbReference type="PROSITE" id="PS00211">
    <property type="entry name" value="ABC_TRANSPORTER_1"/>
    <property type="match status" value="1"/>
</dbReference>
<evidence type="ECO:0000259" key="6">
    <source>
        <dbReference type="PROSITE" id="PS50893"/>
    </source>
</evidence>
<comment type="caution">
    <text evidence="7">The sequence shown here is derived from an EMBL/GenBank/DDBJ whole genome shotgun (WGS) entry which is preliminary data.</text>
</comment>
<protein>
    <submittedName>
        <fullName evidence="7">ABC transporter ATP-binding protein</fullName>
    </submittedName>
</protein>
<keyword evidence="5" id="KW-0029">Amino-acid transport</keyword>
<gene>
    <name evidence="7" type="ORF">ACFFRE_01275</name>
</gene>
<keyword evidence="2" id="KW-0813">Transport</keyword>
<dbReference type="Proteomes" id="UP001589788">
    <property type="component" value="Unassembled WGS sequence"/>
</dbReference>
<dbReference type="Gene3D" id="3.40.50.300">
    <property type="entry name" value="P-loop containing nucleotide triphosphate hydrolases"/>
    <property type="match status" value="1"/>
</dbReference>
<keyword evidence="3" id="KW-0547">Nucleotide-binding</keyword>
<dbReference type="SMART" id="SM00382">
    <property type="entry name" value="AAA"/>
    <property type="match status" value="1"/>
</dbReference>
<dbReference type="InterPro" id="IPR052156">
    <property type="entry name" value="BCAA_Transport_ATP-bd_LivF"/>
</dbReference>
<evidence type="ECO:0000313" key="7">
    <source>
        <dbReference type="EMBL" id="MFC0080788.1"/>
    </source>
</evidence>
<dbReference type="CDD" id="cd03224">
    <property type="entry name" value="ABC_TM1139_LivF_branched"/>
    <property type="match status" value="1"/>
</dbReference>
<keyword evidence="4 7" id="KW-0067">ATP-binding</keyword>
<evidence type="ECO:0000256" key="1">
    <source>
        <dbReference type="ARBA" id="ARBA00005417"/>
    </source>
</evidence>
<dbReference type="EMBL" id="JBHLYQ010000005">
    <property type="protein sequence ID" value="MFC0080788.1"/>
    <property type="molecule type" value="Genomic_DNA"/>
</dbReference>
<feature type="domain" description="ABC transporter" evidence="6">
    <location>
        <begin position="2"/>
        <end position="234"/>
    </location>
</feature>
<dbReference type="InterPro" id="IPR017871">
    <property type="entry name" value="ABC_transporter-like_CS"/>
</dbReference>
<name>A0ABV6C0I4_9ACTN</name>
<dbReference type="InterPro" id="IPR003439">
    <property type="entry name" value="ABC_transporter-like_ATP-bd"/>
</dbReference>
<evidence type="ECO:0000256" key="5">
    <source>
        <dbReference type="ARBA" id="ARBA00022970"/>
    </source>
</evidence>
<reference evidence="7 8" key="1">
    <citation type="submission" date="2024-09" db="EMBL/GenBank/DDBJ databases">
        <authorList>
            <person name="Sun Q."/>
            <person name="Mori K."/>
        </authorList>
    </citation>
    <scope>NUCLEOTIDE SEQUENCE [LARGE SCALE GENOMIC DNA]</scope>
    <source>
        <strain evidence="7 8">JCM 15389</strain>
    </source>
</reference>
<dbReference type="SUPFAM" id="SSF52540">
    <property type="entry name" value="P-loop containing nucleoside triphosphate hydrolases"/>
    <property type="match status" value="1"/>
</dbReference>
<dbReference type="Pfam" id="PF00005">
    <property type="entry name" value="ABC_tran"/>
    <property type="match status" value="1"/>
</dbReference>
<evidence type="ECO:0000256" key="4">
    <source>
        <dbReference type="ARBA" id="ARBA00022840"/>
    </source>
</evidence>
<dbReference type="RefSeq" id="WP_377787337.1">
    <property type="nucleotide sequence ID" value="NZ_JBHLYQ010000005.1"/>
</dbReference>
<proteinExistence type="inferred from homology"/>
<organism evidence="7 8">
    <name type="scientific">Aciditerrimonas ferrireducens</name>
    <dbReference type="NCBI Taxonomy" id="667306"/>
    <lineage>
        <taxon>Bacteria</taxon>
        <taxon>Bacillati</taxon>
        <taxon>Actinomycetota</taxon>
        <taxon>Acidimicrobiia</taxon>
        <taxon>Acidimicrobiales</taxon>
        <taxon>Acidimicrobiaceae</taxon>
        <taxon>Aciditerrimonas</taxon>
    </lineage>
</organism>
<evidence type="ECO:0000313" key="8">
    <source>
        <dbReference type="Proteomes" id="UP001589788"/>
    </source>
</evidence>
<evidence type="ECO:0000256" key="3">
    <source>
        <dbReference type="ARBA" id="ARBA00022741"/>
    </source>
</evidence>
<dbReference type="GO" id="GO:0005524">
    <property type="term" value="F:ATP binding"/>
    <property type="evidence" value="ECO:0007669"/>
    <property type="project" value="UniProtKB-KW"/>
</dbReference>
<keyword evidence="8" id="KW-1185">Reference proteome</keyword>
<evidence type="ECO:0000256" key="2">
    <source>
        <dbReference type="ARBA" id="ARBA00022448"/>
    </source>
</evidence>